<dbReference type="Proteomes" id="UP000278627">
    <property type="component" value="Unassembled WGS sequence"/>
</dbReference>
<protein>
    <submittedName>
        <fullName evidence="4">Secreted protein</fullName>
    </submittedName>
</protein>
<sequence>MVLILLLGMMTVIILAEELVGGGCSHEEQISAAALKIKAEQCGMGEEIWDYDSRGSDSMMCWTASQNSLARNR</sequence>
<proteinExistence type="predicted"/>
<reference evidence="4" key="1">
    <citation type="submission" date="2017-02" db="UniProtKB">
        <authorList>
            <consortium name="WormBaseParasite"/>
        </authorList>
    </citation>
    <scope>IDENTIFICATION</scope>
</reference>
<accession>A0A0N4SYA1</accession>
<name>A0A0N4SYA1_BRUPA</name>
<keyword evidence="3" id="KW-1185">Reference proteome</keyword>
<keyword evidence="1" id="KW-0732">Signal</keyword>
<organism evidence="4">
    <name type="scientific">Brugia pahangi</name>
    <name type="common">Filarial nematode worm</name>
    <dbReference type="NCBI Taxonomy" id="6280"/>
    <lineage>
        <taxon>Eukaryota</taxon>
        <taxon>Metazoa</taxon>
        <taxon>Ecdysozoa</taxon>
        <taxon>Nematoda</taxon>
        <taxon>Chromadorea</taxon>
        <taxon>Rhabditida</taxon>
        <taxon>Spirurina</taxon>
        <taxon>Spiruromorpha</taxon>
        <taxon>Filarioidea</taxon>
        <taxon>Onchocercidae</taxon>
        <taxon>Brugia</taxon>
    </lineage>
</organism>
<evidence type="ECO:0000313" key="4">
    <source>
        <dbReference type="WBParaSite" id="BPAG_0000070101-mRNA-1"/>
    </source>
</evidence>
<dbReference type="AlphaFoldDB" id="A0A0N4SYA1"/>
<dbReference type="WBParaSite" id="BPAG_0000070101-mRNA-1">
    <property type="protein sequence ID" value="BPAG_0000070101-mRNA-1"/>
    <property type="gene ID" value="BPAG_0000070101"/>
</dbReference>
<evidence type="ECO:0000256" key="1">
    <source>
        <dbReference type="SAM" id="SignalP"/>
    </source>
</evidence>
<feature type="chain" id="PRO_5043121609" evidence="1">
    <location>
        <begin position="17"/>
        <end position="73"/>
    </location>
</feature>
<feature type="signal peptide" evidence="1">
    <location>
        <begin position="1"/>
        <end position="16"/>
    </location>
</feature>
<evidence type="ECO:0000313" key="2">
    <source>
        <dbReference type="EMBL" id="VDN81888.1"/>
    </source>
</evidence>
<dbReference type="EMBL" id="UZAD01000036">
    <property type="protein sequence ID" value="VDN81888.1"/>
    <property type="molecule type" value="Genomic_DNA"/>
</dbReference>
<evidence type="ECO:0000313" key="3">
    <source>
        <dbReference type="Proteomes" id="UP000278627"/>
    </source>
</evidence>
<gene>
    <name evidence="2" type="ORF">BPAG_LOCUS702</name>
</gene>
<reference evidence="2 3" key="2">
    <citation type="submission" date="2018-11" db="EMBL/GenBank/DDBJ databases">
        <authorList>
            <consortium name="Pathogen Informatics"/>
        </authorList>
    </citation>
    <scope>NUCLEOTIDE SEQUENCE [LARGE SCALE GENOMIC DNA]</scope>
</reference>